<comment type="cofactor">
    <cofactor evidence="1">
        <name>a divalent metal cation</name>
        <dbReference type="ChEBI" id="CHEBI:60240"/>
    </cofactor>
</comment>
<proteinExistence type="predicted"/>
<dbReference type="PANTHER" id="PTHR34615:SF1">
    <property type="entry name" value="PX DOMAIN-CONTAINING PROTEIN"/>
    <property type="match status" value="1"/>
</dbReference>
<evidence type="ECO:0000259" key="3">
    <source>
        <dbReference type="Pfam" id="PF13359"/>
    </source>
</evidence>
<dbReference type="PANTHER" id="PTHR34615">
    <property type="entry name" value="PX DOMAIN-CONTAINING PROTEIN"/>
    <property type="match status" value="1"/>
</dbReference>
<evidence type="ECO:0000256" key="1">
    <source>
        <dbReference type="ARBA" id="ARBA00001968"/>
    </source>
</evidence>
<dbReference type="STRING" id="135208.A0A4Y9ZHH3"/>
<dbReference type="EMBL" id="SFCI01002464">
    <property type="protein sequence ID" value="TFY73874.1"/>
    <property type="molecule type" value="Genomic_DNA"/>
</dbReference>
<keyword evidence="2" id="KW-0479">Metal-binding</keyword>
<evidence type="ECO:0000313" key="4">
    <source>
        <dbReference type="EMBL" id="TFY73874.1"/>
    </source>
</evidence>
<keyword evidence="5" id="KW-1185">Reference proteome</keyword>
<dbReference type="OrthoDB" id="5945905at2759"/>
<evidence type="ECO:0000313" key="5">
    <source>
        <dbReference type="Proteomes" id="UP000298061"/>
    </source>
</evidence>
<sequence>MDAIQNNEQLEAWMQEDPELRDFLLLVAPLLLQPPRPTATTSILQKLQGVAAAASSHTTSAAELLIASDLEELDNQRPRPAQGGQRITEEWLRSLSSADCVWRFRMTADEIIQVAEALDIPEEFKVEGRYNFSHIEALCLLLARFRTAADQYNLTMLYDRSQSSISRCINELVAYIDTRWGHLLDFDHDFLLHPTKLAIYSVAINQQGGPSTSVFGFVDCTIRRICRPSEYQRQAYNGHKKVHSLKFQAVVLLNGMFDHLFGPMEGHQNDAHLLKASHLMEICAVHARRERVGDNAPIEDRFFQVFGDPAYGVGAHIMSLFSNAHITAEQRKWNAEMAAVRIEVEHAFGIVVNTWPFLNAA</sequence>
<evidence type="ECO:0000256" key="2">
    <source>
        <dbReference type="ARBA" id="ARBA00022723"/>
    </source>
</evidence>
<gene>
    <name evidence="4" type="ORF">EWM64_g10139</name>
</gene>
<protein>
    <recommendedName>
        <fullName evidence="3">DDE Tnp4 domain-containing protein</fullName>
    </recommendedName>
</protein>
<dbReference type="GO" id="GO:0046872">
    <property type="term" value="F:metal ion binding"/>
    <property type="evidence" value="ECO:0007669"/>
    <property type="project" value="UniProtKB-KW"/>
</dbReference>
<dbReference type="Pfam" id="PF13359">
    <property type="entry name" value="DDE_Tnp_4"/>
    <property type="match status" value="1"/>
</dbReference>
<organism evidence="4 5">
    <name type="scientific">Hericium alpestre</name>
    <dbReference type="NCBI Taxonomy" id="135208"/>
    <lineage>
        <taxon>Eukaryota</taxon>
        <taxon>Fungi</taxon>
        <taxon>Dikarya</taxon>
        <taxon>Basidiomycota</taxon>
        <taxon>Agaricomycotina</taxon>
        <taxon>Agaricomycetes</taxon>
        <taxon>Russulales</taxon>
        <taxon>Hericiaceae</taxon>
        <taxon>Hericium</taxon>
    </lineage>
</organism>
<reference evidence="4 5" key="1">
    <citation type="submission" date="2019-02" db="EMBL/GenBank/DDBJ databases">
        <title>Genome sequencing of the rare red list fungi Hericium alpestre (H. flagellum).</title>
        <authorList>
            <person name="Buettner E."/>
            <person name="Kellner H."/>
        </authorList>
    </citation>
    <scope>NUCLEOTIDE SEQUENCE [LARGE SCALE GENOMIC DNA]</scope>
    <source>
        <strain evidence="4 5">DSM 108284</strain>
    </source>
</reference>
<dbReference type="AlphaFoldDB" id="A0A4Y9ZHH3"/>
<comment type="caution">
    <text evidence="4">The sequence shown here is derived from an EMBL/GenBank/DDBJ whole genome shotgun (WGS) entry which is preliminary data.</text>
</comment>
<accession>A0A4Y9ZHH3</accession>
<feature type="domain" description="DDE Tnp4" evidence="3">
    <location>
        <begin position="218"/>
        <end position="359"/>
    </location>
</feature>
<dbReference type="InterPro" id="IPR027806">
    <property type="entry name" value="HARBI1_dom"/>
</dbReference>
<name>A0A4Y9ZHH3_9AGAM</name>
<dbReference type="Proteomes" id="UP000298061">
    <property type="component" value="Unassembled WGS sequence"/>
</dbReference>